<keyword evidence="3" id="KW-1185">Reference proteome</keyword>
<dbReference type="InParanoid" id="F1A351"/>
<evidence type="ECO:0000313" key="3">
    <source>
        <dbReference type="Proteomes" id="UP000001064"/>
    </source>
</evidence>
<dbReference type="OrthoDB" id="10501298at2759"/>
<dbReference type="EMBL" id="GL871440">
    <property type="protein sequence ID" value="EGC29381.1"/>
    <property type="molecule type" value="Genomic_DNA"/>
</dbReference>
<dbReference type="RefSeq" id="XP_003294094.1">
    <property type="nucleotide sequence ID" value="XM_003294046.1"/>
</dbReference>
<accession>F1A351</accession>
<dbReference type="GeneID" id="10505411"/>
<dbReference type="OMA" id="CRECESI"/>
<dbReference type="FunCoup" id="F1A351">
    <property type="interactions" value="937"/>
</dbReference>
<proteinExistence type="predicted"/>
<dbReference type="eggNOG" id="ENOG502RIDP">
    <property type="taxonomic scope" value="Eukaryota"/>
</dbReference>
<protein>
    <recommendedName>
        <fullName evidence="1">Transcription factor IIIC putative zinc-finger domain-containing protein</fullName>
    </recommendedName>
</protein>
<feature type="domain" description="Transcription factor IIIC putative zinc-finger" evidence="1">
    <location>
        <begin position="74"/>
        <end position="173"/>
    </location>
</feature>
<dbReference type="InterPro" id="IPR024764">
    <property type="entry name" value="TFIIIC_Znf"/>
</dbReference>
<dbReference type="VEuPathDB" id="AmoebaDB:DICPUDRAFT_42928"/>
<evidence type="ECO:0000313" key="2">
    <source>
        <dbReference type="EMBL" id="EGC29381.1"/>
    </source>
</evidence>
<gene>
    <name evidence="2" type="ORF">DICPUDRAFT_42928</name>
</gene>
<name>F1A351_DICPU</name>
<dbReference type="AlphaFoldDB" id="F1A351"/>
<dbReference type="KEGG" id="dpp:DICPUDRAFT_42928"/>
<sequence>IDEKIIALKLFIKENYVLNFLKSFIKFCSEETEYQLLNYQKTSVTLMLNFIKSIPNEHSELCDQVMKIIGNLEAFEVCVYCSKEIPIGEQVENVIECPECHSDIERCSRTFLLINTPKTLNCDYCYSRSLVFSNEEPVENPTKKVLDQAIFETSSMRYEFSWVKSHDSACVYCRTPLNGLLTNDRVINYKQIKN</sequence>
<organism evidence="2 3">
    <name type="scientific">Dictyostelium purpureum</name>
    <name type="common">Slime mold</name>
    <dbReference type="NCBI Taxonomy" id="5786"/>
    <lineage>
        <taxon>Eukaryota</taxon>
        <taxon>Amoebozoa</taxon>
        <taxon>Evosea</taxon>
        <taxon>Eumycetozoa</taxon>
        <taxon>Dictyostelia</taxon>
        <taxon>Dictyosteliales</taxon>
        <taxon>Dictyosteliaceae</taxon>
        <taxon>Dictyostelium</taxon>
    </lineage>
</organism>
<dbReference type="Proteomes" id="UP000001064">
    <property type="component" value="Unassembled WGS sequence"/>
</dbReference>
<reference evidence="3" key="1">
    <citation type="journal article" date="2011" name="Genome Biol.">
        <title>Comparative genomics of the social amoebae Dictyostelium discoideum and Dictyostelium purpureum.</title>
        <authorList>
            <consortium name="US DOE Joint Genome Institute (JGI-PGF)"/>
            <person name="Sucgang R."/>
            <person name="Kuo A."/>
            <person name="Tian X."/>
            <person name="Salerno W."/>
            <person name="Parikh A."/>
            <person name="Feasley C.L."/>
            <person name="Dalin E."/>
            <person name="Tu H."/>
            <person name="Huang E."/>
            <person name="Barry K."/>
            <person name="Lindquist E."/>
            <person name="Shapiro H."/>
            <person name="Bruce D."/>
            <person name="Schmutz J."/>
            <person name="Salamov A."/>
            <person name="Fey P."/>
            <person name="Gaudet P."/>
            <person name="Anjard C."/>
            <person name="Babu M.M."/>
            <person name="Basu S."/>
            <person name="Bushmanova Y."/>
            <person name="van der Wel H."/>
            <person name="Katoh-Kurasawa M."/>
            <person name="Dinh C."/>
            <person name="Coutinho P.M."/>
            <person name="Saito T."/>
            <person name="Elias M."/>
            <person name="Schaap P."/>
            <person name="Kay R.R."/>
            <person name="Henrissat B."/>
            <person name="Eichinger L."/>
            <person name="Rivero F."/>
            <person name="Putnam N.H."/>
            <person name="West C.M."/>
            <person name="Loomis W.F."/>
            <person name="Chisholm R.L."/>
            <person name="Shaulsky G."/>
            <person name="Strassmann J.E."/>
            <person name="Queller D.C."/>
            <person name="Kuspa A."/>
            <person name="Grigoriev I.V."/>
        </authorList>
    </citation>
    <scope>NUCLEOTIDE SEQUENCE [LARGE SCALE GENOMIC DNA]</scope>
    <source>
        <strain evidence="3">QSDP1</strain>
    </source>
</reference>
<feature type="non-terminal residue" evidence="2">
    <location>
        <position position="1"/>
    </location>
</feature>
<evidence type="ECO:0000259" key="1">
    <source>
        <dbReference type="Pfam" id="PF12660"/>
    </source>
</evidence>
<dbReference type="Pfam" id="PF12660">
    <property type="entry name" value="zf-TFIIIC"/>
    <property type="match status" value="1"/>
</dbReference>